<proteinExistence type="predicted"/>
<comment type="caution">
    <text evidence="2">The sequence shown here is derived from an EMBL/GenBank/DDBJ whole genome shotgun (WGS) entry which is preliminary data.</text>
</comment>
<dbReference type="InterPro" id="IPR038461">
    <property type="entry name" value="Schlafen_AlbA_2_dom_sf"/>
</dbReference>
<accession>A0ABV3NCQ3</accession>
<dbReference type="Pfam" id="PF04326">
    <property type="entry name" value="SLFN_AlbA_2"/>
    <property type="match status" value="1"/>
</dbReference>
<evidence type="ECO:0000313" key="2">
    <source>
        <dbReference type="EMBL" id="MEW6954998.1"/>
    </source>
</evidence>
<keyword evidence="3" id="KW-1185">Reference proteome</keyword>
<reference evidence="2 3" key="1">
    <citation type="submission" date="2024-01" db="EMBL/GenBank/DDBJ databases">
        <title>Genomic analysis and antimicrobial resistance profiles of Trueperella pyogenes isolated from domestic and wild animals.</title>
        <authorList>
            <person name="Magossi G."/>
            <person name="Gzyl K.E."/>
            <person name="Holman D.B."/>
            <person name="Amat S."/>
        </authorList>
    </citation>
    <scope>NUCLEOTIDE SEQUENCE [LARGE SCALE GENOMIC DNA]</scope>
    <source>
        <strain evidence="2 3">1494</strain>
    </source>
</reference>
<dbReference type="Proteomes" id="UP001555100">
    <property type="component" value="Unassembled WGS sequence"/>
</dbReference>
<dbReference type="PANTHER" id="PTHR30595">
    <property type="entry name" value="GLPR-RELATED TRANSCRIPTIONAL REPRESSOR"/>
    <property type="match status" value="1"/>
</dbReference>
<dbReference type="EMBL" id="JBAGNM010000008">
    <property type="protein sequence ID" value="MEW6954998.1"/>
    <property type="molecule type" value="Genomic_DNA"/>
</dbReference>
<dbReference type="RefSeq" id="WP_258485829.1">
    <property type="nucleotide sequence ID" value="NZ_CP097247.1"/>
</dbReference>
<dbReference type="PANTHER" id="PTHR30595:SF6">
    <property type="entry name" value="SCHLAFEN ALBA-2 DOMAIN-CONTAINING PROTEIN"/>
    <property type="match status" value="1"/>
</dbReference>
<dbReference type="InterPro" id="IPR007421">
    <property type="entry name" value="Schlafen_AlbA_2_dom"/>
</dbReference>
<gene>
    <name evidence="2" type="ORF">V3M73_08190</name>
</gene>
<evidence type="ECO:0000259" key="1">
    <source>
        <dbReference type="Pfam" id="PF04326"/>
    </source>
</evidence>
<dbReference type="GO" id="GO:0005524">
    <property type="term" value="F:ATP binding"/>
    <property type="evidence" value="ECO:0007669"/>
    <property type="project" value="UniProtKB-KW"/>
</dbReference>
<keyword evidence="2" id="KW-0547">Nucleotide-binding</keyword>
<protein>
    <submittedName>
        <fullName evidence="2">ATP-binding protein</fullName>
    </submittedName>
</protein>
<dbReference type="Gene3D" id="3.30.950.30">
    <property type="entry name" value="Schlafen, AAA domain"/>
    <property type="match status" value="1"/>
</dbReference>
<name>A0ABV3NCQ3_9ACTO</name>
<feature type="domain" description="Schlafen AlbA-2" evidence="1">
    <location>
        <begin position="28"/>
        <end position="158"/>
    </location>
</feature>
<organism evidence="2 3">
    <name type="scientific">Trueperella pyogenes</name>
    <dbReference type="NCBI Taxonomy" id="1661"/>
    <lineage>
        <taxon>Bacteria</taxon>
        <taxon>Bacillati</taxon>
        <taxon>Actinomycetota</taxon>
        <taxon>Actinomycetes</taxon>
        <taxon>Actinomycetales</taxon>
        <taxon>Actinomycetaceae</taxon>
        <taxon>Trueperella</taxon>
    </lineage>
</organism>
<evidence type="ECO:0000313" key="3">
    <source>
        <dbReference type="Proteomes" id="UP001555100"/>
    </source>
</evidence>
<keyword evidence="2" id="KW-0067">ATP-binding</keyword>
<sequence>MHRELNKPENEQVAHEFFVQLIEQQVREQDDLDFKRDAYQAQDKKKQWELAKDVCAMANSGGGWIICGIIDENETAVAFSGLELAPTSETSIHQLIENQIEPPLTVATRVYTDEDQQNVVLTIRVPDSSDKPHLLHAKFDKDDTKPFVVPVRNGARTRWLDERSIRSLYFKSNRASQIHEETHNSYLEEAVVHSPRNKGACIVIVASLTNPKESRRISEDRIRDLLASDERRKYLRSSLVWNFFDDDGVRISVGDQRLIVRYVGRKDDARIDFLDDGAIEIVSRTGGIVDDPRAAQSYPVGQPSHLRTIDVEGVIAQGINLIDQATAEHETSDVNIDVRLVYQGTEPLLIRRMYSYGDSLQDPSASMPIAVFRTVHYVLPAQRSTETVRKAVYEIATQVLNQGEIAWPSYIALPDDDTKD</sequence>